<sequence length="176" mass="19325">MRSASAVFAGTVLSVTALGNAKTVVFAVERTWKGAASSTMVVSTADSTGACGYSFHTGQRYLVYAWGEFTKKQACAHEPGRLRRRSRTWRFWAPAACRSRTGSGWQEPQPPCSLLFWPAGTPAGFVRLRGRRLFPEVLLEQGARVVEGMPQIARAQRAARRSRFGRARGASGRTRC</sequence>
<accession>A0A6J4IHR3</accession>
<dbReference type="InterPro" id="IPR008993">
    <property type="entry name" value="TIMP-like_OB-fold"/>
</dbReference>
<name>A0A6J4IHR3_9BACT</name>
<dbReference type="SUPFAM" id="SSF50242">
    <property type="entry name" value="TIMP-like"/>
    <property type="match status" value="1"/>
</dbReference>
<protein>
    <submittedName>
        <fullName evidence="1">Uncharacterized protein</fullName>
    </submittedName>
</protein>
<dbReference type="EMBL" id="CADCTO010000246">
    <property type="protein sequence ID" value="CAA9250757.1"/>
    <property type="molecule type" value="Genomic_DNA"/>
</dbReference>
<evidence type="ECO:0000313" key="1">
    <source>
        <dbReference type="EMBL" id="CAA9250757.1"/>
    </source>
</evidence>
<dbReference type="Gene3D" id="2.40.50.120">
    <property type="match status" value="1"/>
</dbReference>
<reference evidence="1" key="1">
    <citation type="submission" date="2020-02" db="EMBL/GenBank/DDBJ databases">
        <authorList>
            <person name="Meier V. D."/>
        </authorList>
    </citation>
    <scope>NUCLEOTIDE SEQUENCE</scope>
    <source>
        <strain evidence="1">AVDCRST_MAG63</strain>
    </source>
</reference>
<organism evidence="1">
    <name type="scientific">uncultured Armatimonadetes bacterium</name>
    <dbReference type="NCBI Taxonomy" id="157466"/>
    <lineage>
        <taxon>Bacteria</taxon>
        <taxon>Bacillati</taxon>
        <taxon>Armatimonadota</taxon>
        <taxon>environmental samples</taxon>
    </lineage>
</organism>
<proteinExistence type="predicted"/>
<gene>
    <name evidence="1" type="ORF">AVDCRST_MAG63-1909</name>
</gene>
<dbReference type="AlphaFoldDB" id="A0A6J4IHR3"/>